<keyword evidence="6" id="KW-0500">Molybdenum</keyword>
<dbReference type="InterPro" id="IPR006963">
    <property type="entry name" value="Mopterin_OxRdtase_4Fe-4S_dom"/>
</dbReference>
<comment type="caution">
    <text evidence="15">The sequence shown here is derived from an EMBL/GenBank/DDBJ whole genome shotgun (WGS) entry which is preliminary data.</text>
</comment>
<comment type="cofactor">
    <cofactor evidence="2">
        <name>[4Fe-4S] cluster</name>
        <dbReference type="ChEBI" id="CHEBI:49883"/>
    </cofactor>
</comment>
<dbReference type="SUPFAM" id="SSF51905">
    <property type="entry name" value="FAD/NAD(P)-binding domain"/>
    <property type="match status" value="1"/>
</dbReference>
<evidence type="ECO:0000256" key="11">
    <source>
        <dbReference type="ARBA" id="ARBA00023004"/>
    </source>
</evidence>
<keyword evidence="13" id="KW-0534">Nitrate assimilation</keyword>
<dbReference type="Pfam" id="PF04324">
    <property type="entry name" value="Fer2_BFD"/>
    <property type="match status" value="1"/>
</dbReference>
<dbReference type="InterPro" id="IPR027467">
    <property type="entry name" value="MopterinOxRdtase_cofactor_BS"/>
</dbReference>
<comment type="similarity">
    <text evidence="4">Belongs to the prokaryotic molybdopterin-containing oxidoreductase family. NasA/NapA/NarB subfamily.</text>
</comment>
<evidence type="ECO:0000256" key="10">
    <source>
        <dbReference type="ARBA" id="ARBA00023002"/>
    </source>
</evidence>
<keyword evidence="5" id="KW-0004">4Fe-4S</keyword>
<dbReference type="InterPro" id="IPR016156">
    <property type="entry name" value="FAD/NAD-linked_Rdtase_dimer_sf"/>
</dbReference>
<gene>
    <name evidence="15" type="ORF">QWZ15_22135</name>
</gene>
<dbReference type="Gene3D" id="3.50.50.60">
    <property type="entry name" value="FAD/NAD(P)-binding domain"/>
    <property type="match status" value="2"/>
</dbReference>
<dbReference type="Gene3D" id="2.20.25.90">
    <property type="entry name" value="ADC-like domains"/>
    <property type="match status" value="1"/>
</dbReference>
<dbReference type="Pfam" id="PF04879">
    <property type="entry name" value="Molybdop_Fe4S4"/>
    <property type="match status" value="1"/>
</dbReference>
<dbReference type="InterPro" id="IPR006657">
    <property type="entry name" value="MoPterin_dinucl-bd_dom"/>
</dbReference>
<dbReference type="InterPro" id="IPR041575">
    <property type="entry name" value="Rubredoxin_C"/>
</dbReference>
<comment type="cofactor">
    <cofactor evidence="1">
        <name>Mo-bis(molybdopterin guanine dinucleotide)</name>
        <dbReference type="ChEBI" id="CHEBI:60539"/>
    </cofactor>
</comment>
<evidence type="ECO:0000256" key="1">
    <source>
        <dbReference type="ARBA" id="ARBA00001942"/>
    </source>
</evidence>
<evidence type="ECO:0000256" key="8">
    <source>
        <dbReference type="ARBA" id="ARBA00022723"/>
    </source>
</evidence>
<keyword evidence="7" id="KW-0285">Flavoprotein</keyword>
<dbReference type="Pfam" id="PF00384">
    <property type="entry name" value="Molybdopterin"/>
    <property type="match status" value="1"/>
</dbReference>
<dbReference type="Pfam" id="PF18267">
    <property type="entry name" value="Rubredoxin_C"/>
    <property type="match status" value="1"/>
</dbReference>
<dbReference type="CDD" id="cd02754">
    <property type="entry name" value="MopB_Nitrate-R-NapA-like"/>
    <property type="match status" value="1"/>
</dbReference>
<accession>A0ABT8CCJ6</accession>
<dbReference type="PRINTS" id="PR00411">
    <property type="entry name" value="PNDRDTASEI"/>
</dbReference>
<proteinExistence type="inferred from homology"/>
<evidence type="ECO:0000256" key="6">
    <source>
        <dbReference type="ARBA" id="ARBA00022505"/>
    </source>
</evidence>
<evidence type="ECO:0000313" key="15">
    <source>
        <dbReference type="EMBL" id="MDN3690535.1"/>
    </source>
</evidence>
<evidence type="ECO:0000256" key="12">
    <source>
        <dbReference type="ARBA" id="ARBA00023014"/>
    </source>
</evidence>
<name>A0ABT8CCJ6_9BACT</name>
<dbReference type="Pfam" id="PF01568">
    <property type="entry name" value="Molydop_binding"/>
    <property type="match status" value="1"/>
</dbReference>
<dbReference type="InterPro" id="IPR041854">
    <property type="entry name" value="BFD-like_2Fe2S-bd_dom_sf"/>
</dbReference>
<dbReference type="PROSITE" id="PS00551">
    <property type="entry name" value="MOLYBDOPTERIN_PROK_1"/>
    <property type="match status" value="1"/>
</dbReference>
<dbReference type="Proteomes" id="UP001236663">
    <property type="component" value="Unassembled WGS sequence"/>
</dbReference>
<dbReference type="RefSeq" id="WP_163382986.1">
    <property type="nucleotide sequence ID" value="NZ_JAUFQS010000047.1"/>
</dbReference>
<dbReference type="PROSITE" id="PS51669">
    <property type="entry name" value="4FE4S_MOW_BIS_MGD"/>
    <property type="match status" value="1"/>
</dbReference>
<evidence type="ECO:0000256" key="9">
    <source>
        <dbReference type="ARBA" id="ARBA00022827"/>
    </source>
</evidence>
<comment type="cofactor">
    <cofactor evidence="3">
        <name>FAD</name>
        <dbReference type="ChEBI" id="CHEBI:57692"/>
    </cofactor>
</comment>
<feature type="domain" description="4Fe-4S Mo/W bis-MGD-type" evidence="14">
    <location>
        <begin position="4"/>
        <end position="60"/>
    </location>
</feature>
<dbReference type="InterPro" id="IPR006656">
    <property type="entry name" value="Mopterin_OxRdtase"/>
</dbReference>
<keyword evidence="12" id="KW-0411">Iron-sulfur</keyword>
<dbReference type="Gene3D" id="1.10.10.1100">
    <property type="entry name" value="BFD-like [2Fe-2S]-binding domain"/>
    <property type="match status" value="1"/>
</dbReference>
<keyword evidence="16" id="KW-1185">Reference proteome</keyword>
<dbReference type="PRINTS" id="PR00368">
    <property type="entry name" value="FADPNR"/>
</dbReference>
<dbReference type="InterPro" id="IPR036188">
    <property type="entry name" value="FAD/NAD-bd_sf"/>
</dbReference>
<evidence type="ECO:0000256" key="5">
    <source>
        <dbReference type="ARBA" id="ARBA00022485"/>
    </source>
</evidence>
<reference evidence="16" key="1">
    <citation type="journal article" date="2019" name="Int. J. Syst. Evol. Microbiol.">
        <title>The Global Catalogue of Microorganisms (GCM) 10K type strain sequencing project: providing services to taxonomists for standard genome sequencing and annotation.</title>
        <authorList>
            <consortium name="The Broad Institute Genomics Platform"/>
            <consortium name="The Broad Institute Genome Sequencing Center for Infectious Disease"/>
            <person name="Wu L."/>
            <person name="Ma J."/>
        </authorList>
    </citation>
    <scope>NUCLEOTIDE SEQUENCE [LARGE SCALE GENOMIC DNA]</scope>
    <source>
        <strain evidence="16">CECT 7706</strain>
    </source>
</reference>
<dbReference type="InterPro" id="IPR007419">
    <property type="entry name" value="BFD-like_2Fe2S-bd_dom"/>
</dbReference>
<evidence type="ECO:0000256" key="2">
    <source>
        <dbReference type="ARBA" id="ARBA00001966"/>
    </source>
</evidence>
<keyword evidence="8" id="KW-0479">Metal-binding</keyword>
<dbReference type="SMART" id="SM00926">
    <property type="entry name" value="Molybdop_Fe4S4"/>
    <property type="match status" value="1"/>
</dbReference>
<dbReference type="CDD" id="cd02791">
    <property type="entry name" value="MopB_CT_Nitrate-R-NapA-like"/>
    <property type="match status" value="1"/>
</dbReference>
<dbReference type="PANTHER" id="PTHR43105">
    <property type="entry name" value="RESPIRATORY NITRATE REDUCTASE"/>
    <property type="match status" value="1"/>
</dbReference>
<dbReference type="InterPro" id="IPR023753">
    <property type="entry name" value="FAD/NAD-binding_dom"/>
</dbReference>
<evidence type="ECO:0000259" key="14">
    <source>
        <dbReference type="PROSITE" id="PS51669"/>
    </source>
</evidence>
<dbReference type="SUPFAM" id="SSF50692">
    <property type="entry name" value="ADC-like"/>
    <property type="match status" value="1"/>
</dbReference>
<keyword evidence="11" id="KW-0408">Iron</keyword>
<evidence type="ECO:0000256" key="3">
    <source>
        <dbReference type="ARBA" id="ARBA00001974"/>
    </source>
</evidence>
<organism evidence="15 16">
    <name type="scientific">Cyclobacterium jeungdonense</name>
    <dbReference type="NCBI Taxonomy" id="708087"/>
    <lineage>
        <taxon>Bacteria</taxon>
        <taxon>Pseudomonadati</taxon>
        <taxon>Bacteroidota</taxon>
        <taxon>Cytophagia</taxon>
        <taxon>Cytophagales</taxon>
        <taxon>Cyclobacteriaceae</taxon>
        <taxon>Cyclobacterium</taxon>
    </lineage>
</organism>
<dbReference type="Pfam" id="PF07992">
    <property type="entry name" value="Pyr_redox_2"/>
    <property type="match status" value="1"/>
</dbReference>
<dbReference type="Gene3D" id="3.40.228.10">
    <property type="entry name" value="Dimethylsulfoxide Reductase, domain 2"/>
    <property type="match status" value="1"/>
</dbReference>
<dbReference type="Gene3D" id="3.40.50.740">
    <property type="match status" value="1"/>
</dbReference>
<dbReference type="Gene3D" id="2.40.40.20">
    <property type="match status" value="1"/>
</dbReference>
<dbReference type="Gene3D" id="3.30.390.30">
    <property type="match status" value="1"/>
</dbReference>
<evidence type="ECO:0000256" key="4">
    <source>
        <dbReference type="ARBA" id="ARBA00008747"/>
    </source>
</evidence>
<keyword evidence="9" id="KW-0274">FAD</keyword>
<dbReference type="InterPro" id="IPR041957">
    <property type="entry name" value="CT_Nitrate-R-NapA-like"/>
</dbReference>
<evidence type="ECO:0000256" key="13">
    <source>
        <dbReference type="ARBA" id="ARBA00023063"/>
    </source>
</evidence>
<keyword evidence="10" id="KW-0560">Oxidoreductase</keyword>
<dbReference type="EMBL" id="JAUFQS010000047">
    <property type="protein sequence ID" value="MDN3690535.1"/>
    <property type="molecule type" value="Genomic_DNA"/>
</dbReference>
<evidence type="ECO:0000313" key="16">
    <source>
        <dbReference type="Proteomes" id="UP001236663"/>
    </source>
</evidence>
<evidence type="ECO:0000256" key="7">
    <source>
        <dbReference type="ARBA" id="ARBA00022630"/>
    </source>
</evidence>
<dbReference type="SUPFAM" id="SSF53706">
    <property type="entry name" value="Formate dehydrogenase/DMSO reductase, domains 1-3"/>
    <property type="match status" value="1"/>
</dbReference>
<dbReference type="PANTHER" id="PTHR43105:SF9">
    <property type="entry name" value="NADPH-FE(3+) OXIDOREDUCTASE SUBUNIT ALPHA"/>
    <property type="match status" value="1"/>
</dbReference>
<sequence>MAKAESYKSTCSYCGVGCGILAEKDTKGRITLQGDPDHPVNKGMLCSKGMNLHYVVEDKSDRLLHPQMRWGKSHPLEKVDWDTALERAAAVFSSIIEKHGPDSVAFYVSGQCLTEEYYLVNKLTKGYLKTNNVDTNSRLCMSSAVMGYIKTLGEDSVPIAYEDIELADCFLVAGANPAWCHPILWRRIEKHKEENPGVKIIVVDPRVTQSCSIADIHLQLNPGTDEVLYHALGRCLIEQGDINLEFISNHTDGFESYKELVMKTSLKEAAKICGVPEVDIKTTASLIGNANGFLSLWTMGLNQSADGVNKNLALIDLNLITGHIGKPGSGPFSLTGQPNAMGGREVGGMATLLACHRNLSLPKHREEVAKFWGVDEISETPGKTATQVFEGLEDGSIKALWVICTNPLVSMPDARKVEAALKKARFVVVQDISNKSETIPYADLVLPAAGWGEKEGTMTNSERRISHLSKFTKAPGEALPDAEILMRFAQKMGFSGFDFSNMEAVYSEYCQMTKGTNIDISGLNYDYLKNRGSVQWPFPSGAQGGTRRLFTDLQFHTPNGRAQIQISGPKNNYEKPSENFPLILTTGRVRDQWHTMTRTGKVNKLKKHLPSPFLEINPSDAAERGIADGSTVLVSGARGEVRVHAQLTEKIKKGVVFLPMHWGKILQNDFARANNLTGNAIDPISKQPDFKYSVAQVRLYKKPKQKIVIVGAGAAAYRFINSYRECNLEDEIHVFSKEKHPFYNRVLLPDYVNRHKSWEDLLKFKSVKDLDNLDIHLHVENGIESIDRSNKTVTDEKGRVHYYHTLILATGSRAFVPGDAPMHLPGVFTMRNRANADELKQYLDKKGHVLIVGGGLLGLELAAALREIDLKVTIVQLGSRLMERQLDPMASSLLRDRLEEMGVQLFMNNQLAHLESHGEDKHIIASLKSGQTVGCNAVVYAIGTRPNIELGKSAGLTCGLGIKVNDYLQSSDPDIFAMGEIAEHQGKLNGITAAAENQADCAARFIAGDLLSLYQGNVPMNILKFADLDLCSIGIPEVPANAEGYEEILLIDTAQTYYKKCIVHQDRLVGAILMGDKSEFAEFKTLIEERTELSTKRQELLRGKSSKEELIGALVCSCGNVGKGNLSKAIQSGCREFRQLCQQTGAGLGCGSCKPEVKGILEKEKRIATVSAAV</sequence>
<protein>
    <submittedName>
        <fullName evidence="15">Molybdopterin-dependent oxidoreductase</fullName>
    </submittedName>
</protein>
<dbReference type="InterPro" id="IPR050123">
    <property type="entry name" value="Prok_molybdopt-oxidoreductase"/>
</dbReference>
<dbReference type="InterPro" id="IPR009010">
    <property type="entry name" value="Asp_de-COase-like_dom_sf"/>
</dbReference>